<organism evidence="1 2">
    <name type="scientific">Aspergillus indologenus CBS 114.80</name>
    <dbReference type="NCBI Taxonomy" id="1450541"/>
    <lineage>
        <taxon>Eukaryota</taxon>
        <taxon>Fungi</taxon>
        <taxon>Dikarya</taxon>
        <taxon>Ascomycota</taxon>
        <taxon>Pezizomycotina</taxon>
        <taxon>Eurotiomycetes</taxon>
        <taxon>Eurotiomycetidae</taxon>
        <taxon>Eurotiales</taxon>
        <taxon>Aspergillaceae</taxon>
        <taxon>Aspergillus</taxon>
        <taxon>Aspergillus subgen. Circumdati</taxon>
    </lineage>
</organism>
<dbReference type="EMBL" id="KZ825464">
    <property type="protein sequence ID" value="PYI36609.1"/>
    <property type="molecule type" value="Genomic_DNA"/>
</dbReference>
<sequence length="102" mass="11626">MSTNLVACSKRKTKRRGNACLTKFTPKLPPHLRFYVFFCKSRSAILQHTASFPSFPSYFLRSDHQSFNTCCCFEVRLLLISCTWLALGSSTFGRRTAFLGCN</sequence>
<gene>
    <name evidence="1" type="ORF">BP00DRAFT_110641</name>
</gene>
<dbReference type="AlphaFoldDB" id="A0A2V5IIV6"/>
<evidence type="ECO:0000313" key="1">
    <source>
        <dbReference type="EMBL" id="PYI36609.1"/>
    </source>
</evidence>
<reference evidence="1 2" key="1">
    <citation type="submission" date="2018-02" db="EMBL/GenBank/DDBJ databases">
        <title>The genomes of Aspergillus section Nigri reveals drivers in fungal speciation.</title>
        <authorList>
            <consortium name="DOE Joint Genome Institute"/>
            <person name="Vesth T.C."/>
            <person name="Nybo J."/>
            <person name="Theobald S."/>
            <person name="Brandl J."/>
            <person name="Frisvad J.C."/>
            <person name="Nielsen K.F."/>
            <person name="Lyhne E.K."/>
            <person name="Kogle M.E."/>
            <person name="Kuo A."/>
            <person name="Riley R."/>
            <person name="Clum A."/>
            <person name="Nolan M."/>
            <person name="Lipzen A."/>
            <person name="Salamov A."/>
            <person name="Henrissat B."/>
            <person name="Wiebenga A."/>
            <person name="De vries R.P."/>
            <person name="Grigoriev I.V."/>
            <person name="Mortensen U.H."/>
            <person name="Andersen M.R."/>
            <person name="Baker S.E."/>
        </authorList>
    </citation>
    <scope>NUCLEOTIDE SEQUENCE [LARGE SCALE GENOMIC DNA]</scope>
    <source>
        <strain evidence="1 2">CBS 114.80</strain>
    </source>
</reference>
<protein>
    <submittedName>
        <fullName evidence="1">Uncharacterized protein</fullName>
    </submittedName>
</protein>
<keyword evidence="2" id="KW-1185">Reference proteome</keyword>
<name>A0A2V5IIV6_9EURO</name>
<evidence type="ECO:0000313" key="2">
    <source>
        <dbReference type="Proteomes" id="UP000248817"/>
    </source>
</evidence>
<accession>A0A2V5IIV6</accession>
<dbReference type="Proteomes" id="UP000248817">
    <property type="component" value="Unassembled WGS sequence"/>
</dbReference>
<proteinExistence type="predicted"/>